<feature type="region of interest" description="Disordered" evidence="1">
    <location>
        <begin position="49"/>
        <end position="74"/>
    </location>
</feature>
<dbReference type="InParanoid" id="A0A803XLG7"/>
<keyword evidence="3" id="KW-1185">Reference proteome</keyword>
<evidence type="ECO:0000313" key="2">
    <source>
        <dbReference type="Ensembl" id="ENSMGAP00000020363.1"/>
    </source>
</evidence>
<dbReference type="Ensembl" id="ENSMGAT00000037632.1">
    <property type="protein sequence ID" value="ENSMGAP00000020363.1"/>
    <property type="gene ID" value="ENSMGAG00000022528.1"/>
</dbReference>
<dbReference type="Gene3D" id="3.40.50.720">
    <property type="entry name" value="NAD(P)-binding Rossmann-like Domain"/>
    <property type="match status" value="1"/>
</dbReference>
<reference evidence="2" key="3">
    <citation type="submission" date="2025-09" db="UniProtKB">
        <authorList>
            <consortium name="Ensembl"/>
        </authorList>
    </citation>
    <scope>IDENTIFICATION</scope>
</reference>
<dbReference type="AlphaFoldDB" id="A0A803XLG7"/>
<evidence type="ECO:0000313" key="3">
    <source>
        <dbReference type="Proteomes" id="UP000001645"/>
    </source>
</evidence>
<name>A0A803XLG7_MELGA</name>
<organism evidence="2 3">
    <name type="scientific">Meleagris gallopavo</name>
    <name type="common">Wild turkey</name>
    <dbReference type="NCBI Taxonomy" id="9103"/>
    <lineage>
        <taxon>Eukaryota</taxon>
        <taxon>Metazoa</taxon>
        <taxon>Chordata</taxon>
        <taxon>Craniata</taxon>
        <taxon>Vertebrata</taxon>
        <taxon>Euteleostomi</taxon>
        <taxon>Archelosauria</taxon>
        <taxon>Archosauria</taxon>
        <taxon>Dinosauria</taxon>
        <taxon>Saurischia</taxon>
        <taxon>Theropoda</taxon>
        <taxon>Coelurosauria</taxon>
        <taxon>Aves</taxon>
        <taxon>Neognathae</taxon>
        <taxon>Galloanserae</taxon>
        <taxon>Galliformes</taxon>
        <taxon>Phasianidae</taxon>
        <taxon>Meleagridinae</taxon>
        <taxon>Meleagris</taxon>
    </lineage>
</organism>
<protein>
    <submittedName>
        <fullName evidence="2">Uncharacterized protein</fullName>
    </submittedName>
</protein>
<reference evidence="2" key="2">
    <citation type="submission" date="2025-08" db="UniProtKB">
        <authorList>
            <consortium name="Ensembl"/>
        </authorList>
    </citation>
    <scope>IDENTIFICATION</scope>
</reference>
<feature type="compositionally biased region" description="Basic residues" evidence="1">
    <location>
        <begin position="61"/>
        <end position="74"/>
    </location>
</feature>
<sequence length="74" mass="8324">HNSPIGHDGRCLVLVTGAARGLGRATAREFARRQSRLVLWDVEAGTHRAGHSFQPTLPLARKSHKRNKNKRKYL</sequence>
<accession>A0A803XLG7</accession>
<reference evidence="2 3" key="1">
    <citation type="journal article" date="2010" name="PLoS Biol.">
        <title>Multi-platform next-generation sequencing of the domestic turkey (Meleagris gallopavo): genome assembly and analysis.</title>
        <authorList>
            <person name="Dalloul R.A."/>
            <person name="Long J.A."/>
            <person name="Zimin A.V."/>
            <person name="Aslam L."/>
            <person name="Beal K."/>
            <person name="Blomberg L.A."/>
            <person name="Bouffard P."/>
            <person name="Burt D.W."/>
            <person name="Crasta O."/>
            <person name="Crooijmans R.P."/>
            <person name="Cooper K."/>
            <person name="Coulombe R.A."/>
            <person name="De S."/>
            <person name="Delany M.E."/>
            <person name="Dodgson J.B."/>
            <person name="Dong J.J."/>
            <person name="Evans C."/>
            <person name="Frederickson K.M."/>
            <person name="Flicek P."/>
            <person name="Florea L."/>
            <person name="Folkerts O."/>
            <person name="Groenen M.A."/>
            <person name="Harkins T.T."/>
            <person name="Herrero J."/>
            <person name="Hoffmann S."/>
            <person name="Megens H.J."/>
            <person name="Jiang A."/>
            <person name="de Jong P."/>
            <person name="Kaiser P."/>
            <person name="Kim H."/>
            <person name="Kim K.W."/>
            <person name="Kim S."/>
            <person name="Langenberger D."/>
            <person name="Lee M.K."/>
            <person name="Lee T."/>
            <person name="Mane S."/>
            <person name="Marcais G."/>
            <person name="Marz M."/>
            <person name="McElroy A.P."/>
            <person name="Modise T."/>
            <person name="Nefedov M."/>
            <person name="Notredame C."/>
            <person name="Paton I.R."/>
            <person name="Payne W.S."/>
            <person name="Pertea G."/>
            <person name="Prickett D."/>
            <person name="Puiu D."/>
            <person name="Qioa D."/>
            <person name="Raineri E."/>
            <person name="Ruffier M."/>
            <person name="Salzberg S.L."/>
            <person name="Schatz M.C."/>
            <person name="Scheuring C."/>
            <person name="Schmidt C.J."/>
            <person name="Schroeder S."/>
            <person name="Searle S.M."/>
            <person name="Smith E.J."/>
            <person name="Smith J."/>
            <person name="Sonstegard T.S."/>
            <person name="Stadler P.F."/>
            <person name="Tafer H."/>
            <person name="Tu Z.J."/>
            <person name="Van Tassell C.P."/>
            <person name="Vilella A.J."/>
            <person name="Williams K.P."/>
            <person name="Yorke J.A."/>
            <person name="Zhang L."/>
            <person name="Zhang H.B."/>
            <person name="Zhang X."/>
            <person name="Zhang Y."/>
            <person name="Reed K.M."/>
        </authorList>
    </citation>
    <scope>NUCLEOTIDE SEQUENCE [LARGE SCALE GENOMIC DNA]</scope>
</reference>
<dbReference type="InterPro" id="IPR036291">
    <property type="entry name" value="NAD(P)-bd_dom_sf"/>
</dbReference>
<evidence type="ECO:0000256" key="1">
    <source>
        <dbReference type="SAM" id="MobiDB-lite"/>
    </source>
</evidence>
<dbReference type="SUPFAM" id="SSF51735">
    <property type="entry name" value="NAD(P)-binding Rossmann-fold domains"/>
    <property type="match status" value="1"/>
</dbReference>
<proteinExistence type="predicted"/>
<dbReference type="Proteomes" id="UP000001645">
    <property type="component" value="Chromosome 4"/>
</dbReference>